<evidence type="ECO:0000313" key="2">
    <source>
        <dbReference type="EMBL" id="MBB3770963.1"/>
    </source>
</evidence>
<keyword evidence="3" id="KW-1185">Reference proteome</keyword>
<evidence type="ECO:0000256" key="1">
    <source>
        <dbReference type="SAM" id="MobiDB-lite"/>
    </source>
</evidence>
<feature type="region of interest" description="Disordered" evidence="1">
    <location>
        <begin position="1"/>
        <end position="92"/>
    </location>
</feature>
<gene>
    <name evidence="2" type="ORF">FHS55_001558</name>
</gene>
<protein>
    <submittedName>
        <fullName evidence="2">Uncharacterized protein</fullName>
    </submittedName>
</protein>
<organism evidence="2 3">
    <name type="scientific">Ancylobacter tetraedralis</name>
    <dbReference type="NCBI Taxonomy" id="217068"/>
    <lineage>
        <taxon>Bacteria</taxon>
        <taxon>Pseudomonadati</taxon>
        <taxon>Pseudomonadota</taxon>
        <taxon>Alphaproteobacteria</taxon>
        <taxon>Hyphomicrobiales</taxon>
        <taxon>Xanthobacteraceae</taxon>
        <taxon>Ancylobacter</taxon>
    </lineage>
</organism>
<feature type="compositionally biased region" description="Basic and acidic residues" evidence="1">
    <location>
        <begin position="55"/>
        <end position="64"/>
    </location>
</feature>
<name>A0A839Z782_9HYPH</name>
<evidence type="ECO:0000313" key="3">
    <source>
        <dbReference type="Proteomes" id="UP000533469"/>
    </source>
</evidence>
<dbReference type="AlphaFoldDB" id="A0A839Z782"/>
<dbReference type="EMBL" id="JACICD010000002">
    <property type="protein sequence ID" value="MBB3770963.1"/>
    <property type="molecule type" value="Genomic_DNA"/>
</dbReference>
<comment type="caution">
    <text evidence="2">The sequence shown here is derived from an EMBL/GenBank/DDBJ whole genome shotgun (WGS) entry which is preliminary data.</text>
</comment>
<dbReference type="Proteomes" id="UP000533469">
    <property type="component" value="Unassembled WGS sequence"/>
</dbReference>
<proteinExistence type="predicted"/>
<sequence length="92" mass="9768">MTQTSDDPENGKPERGTPPDPAPYVDGDVDEAGKESFPASDPPAFSGVTGDEPPPDEKIERSEADIDEMLEDSFPASDPPSFTPMTGVKESD</sequence>
<accession>A0A839Z782</accession>
<dbReference type="RefSeq" id="WP_183189108.1">
    <property type="nucleotide sequence ID" value="NZ_JACICD010000002.1"/>
</dbReference>
<reference evidence="2 3" key="1">
    <citation type="submission" date="2020-08" db="EMBL/GenBank/DDBJ databases">
        <title>Genomic Encyclopedia of Type Strains, Phase IV (KMG-IV): sequencing the most valuable type-strain genomes for metagenomic binning, comparative biology and taxonomic classification.</title>
        <authorList>
            <person name="Goeker M."/>
        </authorList>
    </citation>
    <scope>NUCLEOTIDE SEQUENCE [LARGE SCALE GENOMIC DNA]</scope>
    <source>
        <strain evidence="2 3">DSM 5895</strain>
    </source>
</reference>